<accession>A0A6A6IRL8</accession>
<dbReference type="Pfam" id="PF07047">
    <property type="entry name" value="OPA3"/>
    <property type="match status" value="1"/>
</dbReference>
<evidence type="ECO:0000256" key="3">
    <source>
        <dbReference type="SAM" id="Coils"/>
    </source>
</evidence>
<evidence type="ECO:0000313" key="6">
    <source>
        <dbReference type="EMBL" id="KAF2253184.1"/>
    </source>
</evidence>
<dbReference type="PANTHER" id="PTHR12499:SF0">
    <property type="entry name" value="OPTIC ATROPHY 3 PROTEIN"/>
    <property type="match status" value="1"/>
</dbReference>
<feature type="compositionally biased region" description="Basic and acidic residues" evidence="4">
    <location>
        <begin position="203"/>
        <end position="215"/>
    </location>
</feature>
<feature type="coiled-coil region" evidence="3">
    <location>
        <begin position="154"/>
        <end position="188"/>
    </location>
</feature>
<evidence type="ECO:0000256" key="1">
    <source>
        <dbReference type="ARBA" id="ARBA00007584"/>
    </source>
</evidence>
<evidence type="ECO:0000256" key="2">
    <source>
        <dbReference type="ARBA" id="ARBA00023054"/>
    </source>
</evidence>
<feature type="transmembrane region" description="Helical" evidence="5">
    <location>
        <begin position="128"/>
        <end position="148"/>
    </location>
</feature>
<sequence>MSLTLKITSLFVRTLAKPMANAIKRNAHEHERFRRLCVRFAQGLHRIDMRMRLGLLQDPAVIDRQIAKEVAAAEAARKRSQAPTVKTEAETKAEEAMTKQEREAAKKKIEAAHKPRIRPLSETKAIEMGANFAAETFIFAVGIGVIVFEQWRQRRKARNQRDDIREDLEELQVELKTVKAELEEMKARHPESATGKLLGFWKGKNEAHKSEEKPQSKKMTPSGSETISAMQTPPPTQAGQPRVVQAGLEETEGRHSTSVTEQVLGFWKGKTESQKAEKKTQAENNTASDDEPLSPPQK</sequence>
<feature type="region of interest" description="Disordered" evidence="4">
    <location>
        <begin position="198"/>
        <end position="298"/>
    </location>
</feature>
<dbReference type="GeneID" id="54574045"/>
<dbReference type="GO" id="GO:0005739">
    <property type="term" value="C:mitochondrion"/>
    <property type="evidence" value="ECO:0007669"/>
    <property type="project" value="TreeGrafter"/>
</dbReference>
<comment type="similarity">
    <text evidence="1">Belongs to the OPA3 family.</text>
</comment>
<keyword evidence="5" id="KW-0812">Transmembrane</keyword>
<dbReference type="GO" id="GO:0019216">
    <property type="term" value="P:regulation of lipid metabolic process"/>
    <property type="evidence" value="ECO:0007669"/>
    <property type="project" value="TreeGrafter"/>
</dbReference>
<dbReference type="OrthoDB" id="2129069at2759"/>
<feature type="compositionally biased region" description="Polar residues" evidence="4">
    <location>
        <begin position="217"/>
        <end position="231"/>
    </location>
</feature>
<dbReference type="Proteomes" id="UP000800094">
    <property type="component" value="Unassembled WGS sequence"/>
</dbReference>
<protein>
    <recommendedName>
        <fullName evidence="8">OPA3-domain-containing protein</fullName>
    </recommendedName>
</protein>
<dbReference type="AlphaFoldDB" id="A0A6A6IRL8"/>
<keyword evidence="5" id="KW-1133">Transmembrane helix</keyword>
<dbReference type="RefSeq" id="XP_033688188.1">
    <property type="nucleotide sequence ID" value="XM_033820715.1"/>
</dbReference>
<evidence type="ECO:0000256" key="4">
    <source>
        <dbReference type="SAM" id="MobiDB-lite"/>
    </source>
</evidence>
<gene>
    <name evidence="6" type="ORF">BU26DRAFT_216909</name>
</gene>
<dbReference type="InterPro" id="IPR010754">
    <property type="entry name" value="OPA3-like"/>
</dbReference>
<evidence type="ECO:0000313" key="7">
    <source>
        <dbReference type="Proteomes" id="UP000800094"/>
    </source>
</evidence>
<keyword evidence="7" id="KW-1185">Reference proteome</keyword>
<keyword evidence="5" id="KW-0472">Membrane</keyword>
<proteinExistence type="inferred from homology"/>
<evidence type="ECO:0008006" key="8">
    <source>
        <dbReference type="Google" id="ProtNLM"/>
    </source>
</evidence>
<dbReference type="PANTHER" id="PTHR12499">
    <property type="entry name" value="OPTIC ATROPHY 3 PROTEIN OPA3"/>
    <property type="match status" value="1"/>
</dbReference>
<dbReference type="EMBL" id="ML987191">
    <property type="protein sequence ID" value="KAF2253184.1"/>
    <property type="molecule type" value="Genomic_DNA"/>
</dbReference>
<reference evidence="6" key="1">
    <citation type="journal article" date="2020" name="Stud. Mycol.">
        <title>101 Dothideomycetes genomes: a test case for predicting lifestyles and emergence of pathogens.</title>
        <authorList>
            <person name="Haridas S."/>
            <person name="Albert R."/>
            <person name="Binder M."/>
            <person name="Bloem J."/>
            <person name="Labutti K."/>
            <person name="Salamov A."/>
            <person name="Andreopoulos B."/>
            <person name="Baker S."/>
            <person name="Barry K."/>
            <person name="Bills G."/>
            <person name="Bluhm B."/>
            <person name="Cannon C."/>
            <person name="Castanera R."/>
            <person name="Culley D."/>
            <person name="Daum C."/>
            <person name="Ezra D."/>
            <person name="Gonzalez J."/>
            <person name="Henrissat B."/>
            <person name="Kuo A."/>
            <person name="Liang C."/>
            <person name="Lipzen A."/>
            <person name="Lutzoni F."/>
            <person name="Magnuson J."/>
            <person name="Mondo S."/>
            <person name="Nolan M."/>
            <person name="Ohm R."/>
            <person name="Pangilinan J."/>
            <person name="Park H.-J."/>
            <person name="Ramirez L."/>
            <person name="Alfaro M."/>
            <person name="Sun H."/>
            <person name="Tritt A."/>
            <person name="Yoshinaga Y."/>
            <person name="Zwiers L.-H."/>
            <person name="Turgeon B."/>
            <person name="Goodwin S."/>
            <person name="Spatafora J."/>
            <person name="Crous P."/>
            <person name="Grigoriev I."/>
        </authorList>
    </citation>
    <scope>NUCLEOTIDE SEQUENCE</scope>
    <source>
        <strain evidence="6">CBS 122368</strain>
    </source>
</reference>
<feature type="compositionally biased region" description="Basic and acidic residues" evidence="4">
    <location>
        <begin position="269"/>
        <end position="281"/>
    </location>
</feature>
<keyword evidence="2 3" id="KW-0175">Coiled coil</keyword>
<organism evidence="6 7">
    <name type="scientific">Trematosphaeria pertusa</name>
    <dbReference type="NCBI Taxonomy" id="390896"/>
    <lineage>
        <taxon>Eukaryota</taxon>
        <taxon>Fungi</taxon>
        <taxon>Dikarya</taxon>
        <taxon>Ascomycota</taxon>
        <taxon>Pezizomycotina</taxon>
        <taxon>Dothideomycetes</taxon>
        <taxon>Pleosporomycetidae</taxon>
        <taxon>Pleosporales</taxon>
        <taxon>Massarineae</taxon>
        <taxon>Trematosphaeriaceae</taxon>
        <taxon>Trematosphaeria</taxon>
    </lineage>
</organism>
<name>A0A6A6IRL8_9PLEO</name>
<evidence type="ECO:0000256" key="5">
    <source>
        <dbReference type="SAM" id="Phobius"/>
    </source>
</evidence>